<dbReference type="GO" id="GO:0006351">
    <property type="term" value="P:DNA-templated transcription"/>
    <property type="evidence" value="ECO:0007669"/>
    <property type="project" value="InterPro"/>
</dbReference>
<accession>A0AA38XYN9</accession>
<evidence type="ECO:0000259" key="3">
    <source>
        <dbReference type="SMART" id="SM00906"/>
    </source>
</evidence>
<feature type="domain" description="Xylanolytic transcriptional activator regulatory" evidence="3">
    <location>
        <begin position="221"/>
        <end position="296"/>
    </location>
</feature>
<evidence type="ECO:0000313" key="4">
    <source>
        <dbReference type="EMBL" id="KAJ9627389.1"/>
    </source>
</evidence>
<dbReference type="EMBL" id="JAPDRN010000078">
    <property type="protein sequence ID" value="KAJ9627389.1"/>
    <property type="molecule type" value="Genomic_DNA"/>
</dbReference>
<name>A0AA38XYN9_9EURO</name>
<dbReference type="Pfam" id="PF04082">
    <property type="entry name" value="Fungal_trans"/>
    <property type="match status" value="1"/>
</dbReference>
<feature type="region of interest" description="Disordered" evidence="2">
    <location>
        <begin position="1"/>
        <end position="35"/>
    </location>
</feature>
<dbReference type="InterPro" id="IPR007219">
    <property type="entry name" value="XnlR_reg_dom"/>
</dbReference>
<organism evidence="4 5">
    <name type="scientific">Knufia peltigerae</name>
    <dbReference type="NCBI Taxonomy" id="1002370"/>
    <lineage>
        <taxon>Eukaryota</taxon>
        <taxon>Fungi</taxon>
        <taxon>Dikarya</taxon>
        <taxon>Ascomycota</taxon>
        <taxon>Pezizomycotina</taxon>
        <taxon>Eurotiomycetes</taxon>
        <taxon>Chaetothyriomycetidae</taxon>
        <taxon>Chaetothyriales</taxon>
        <taxon>Trichomeriaceae</taxon>
        <taxon>Knufia</taxon>
    </lineage>
</organism>
<dbReference type="CDD" id="cd12148">
    <property type="entry name" value="fungal_TF_MHR"/>
    <property type="match status" value="1"/>
</dbReference>
<feature type="compositionally biased region" description="Polar residues" evidence="2">
    <location>
        <begin position="1"/>
        <end position="14"/>
    </location>
</feature>
<dbReference type="AlphaFoldDB" id="A0AA38XYN9"/>
<dbReference type="SMART" id="SM00906">
    <property type="entry name" value="Fungal_trans"/>
    <property type="match status" value="1"/>
</dbReference>
<gene>
    <name evidence="4" type="ORF">H2204_009800</name>
</gene>
<evidence type="ECO:0000256" key="2">
    <source>
        <dbReference type="SAM" id="MobiDB-lite"/>
    </source>
</evidence>
<dbReference type="Proteomes" id="UP001172681">
    <property type="component" value="Unassembled WGS sequence"/>
</dbReference>
<keyword evidence="1" id="KW-0539">Nucleus</keyword>
<dbReference type="GO" id="GO:0003677">
    <property type="term" value="F:DNA binding"/>
    <property type="evidence" value="ECO:0007669"/>
    <property type="project" value="InterPro"/>
</dbReference>
<reference evidence="4" key="1">
    <citation type="submission" date="2022-10" db="EMBL/GenBank/DDBJ databases">
        <title>Culturing micro-colonial fungi from biological soil crusts in the Mojave desert and describing Neophaeococcomyces mojavensis, and introducing the new genera and species Taxawa tesnikishii.</title>
        <authorList>
            <person name="Kurbessoian T."/>
            <person name="Stajich J.E."/>
        </authorList>
    </citation>
    <scope>NUCLEOTIDE SEQUENCE</scope>
    <source>
        <strain evidence="4">TK_35</strain>
    </source>
</reference>
<dbReference type="PANTHER" id="PTHR47783:SF1">
    <property type="entry name" value="ZN(II)2CYS6 TRANSCRIPTION FACTOR (EUROFUNG)"/>
    <property type="match status" value="1"/>
</dbReference>
<evidence type="ECO:0000313" key="5">
    <source>
        <dbReference type="Proteomes" id="UP001172681"/>
    </source>
</evidence>
<keyword evidence="5" id="KW-1185">Reference proteome</keyword>
<sequence length="660" mass="74003">MQHPSKTVPETPSDNAGDEERISTTLQPQADLTTVPVRPADSRSVRIPFFRWFGKTGIAPGYKKMLFDVTRPSAPSPQTPDAHQLSGRFDAVIANAAKQESPSLFEEDGITPASRVLYPFLNTFFDHYGCHFPFYHRNAFTKLVRSGKVSALVLNSICGLSARFSPLAEFQTYPPYMRGDTFAQKAKILLVPLLNLPSYDVVASILMLVWLELANNHDVGVWMYMGMACRMAMDLGMHKAAISGPDKLESEEYWTVSRTWFSVHHLDHIISFATGRPLSIDRKYIDVPWPRIDADVEYPSPFPSMVVIMQTLGLVHDELNNAEQLDTLRAETRDKLLRFNDELINYYANLPRALLFDINNFQSYLARGESGTFIMLHLWFHTVRNSLRKIIVILLHRPGLRYGQEAQAKNICLTAESRGIALSSARTMSSILSLVEVVDAKTLVSSPFIDQAVEVAGLVFISESSAATLNSLRRITNRSNYEVCLRTLHRLITYWKGVSWVTTTMEQQAEGMKETDPAEGSVDPHSLIELQDTKMIQKLFDKMQYSMSGRTVNKSQKSIGIGFSGLTNDSGHGSVMILQPTSPVTTTDDDAARSHSAGVLVHLTEDRETATVLPEQHFISESALLDGEPWDAWIDDTFWDDLDLTFESIQNPMVMPSDPT</sequence>
<dbReference type="GO" id="GO:0008270">
    <property type="term" value="F:zinc ion binding"/>
    <property type="evidence" value="ECO:0007669"/>
    <property type="project" value="InterPro"/>
</dbReference>
<evidence type="ECO:0000256" key="1">
    <source>
        <dbReference type="ARBA" id="ARBA00023242"/>
    </source>
</evidence>
<proteinExistence type="predicted"/>
<dbReference type="PANTHER" id="PTHR47783">
    <property type="entry name" value="ZN(II)2CYS6 TRANSCRIPTION FACTOR (EUROFUNG)-RELATED"/>
    <property type="match status" value="1"/>
</dbReference>
<protein>
    <recommendedName>
        <fullName evidence="3">Xylanolytic transcriptional activator regulatory domain-containing protein</fullName>
    </recommendedName>
</protein>
<feature type="compositionally biased region" description="Polar residues" evidence="2">
    <location>
        <begin position="23"/>
        <end position="32"/>
    </location>
</feature>
<comment type="caution">
    <text evidence="4">The sequence shown here is derived from an EMBL/GenBank/DDBJ whole genome shotgun (WGS) entry which is preliminary data.</text>
</comment>